<name>A0A2G8T1H6_9BURK</name>
<dbReference type="InterPro" id="IPR011250">
    <property type="entry name" value="OMP/PagP_B-barrel"/>
</dbReference>
<evidence type="ECO:0000256" key="1">
    <source>
        <dbReference type="ARBA" id="ARBA00004442"/>
    </source>
</evidence>
<gene>
    <name evidence="5" type="ORF">CR103_10250</name>
</gene>
<dbReference type="InterPro" id="IPR027385">
    <property type="entry name" value="Beta-barrel_OMP"/>
</dbReference>
<evidence type="ECO:0000259" key="4">
    <source>
        <dbReference type="Pfam" id="PF13505"/>
    </source>
</evidence>
<protein>
    <recommendedName>
        <fullName evidence="4">Outer membrane protein beta-barrel domain-containing protein</fullName>
    </recommendedName>
</protein>
<evidence type="ECO:0000256" key="3">
    <source>
        <dbReference type="SAM" id="SignalP"/>
    </source>
</evidence>
<dbReference type="Gene3D" id="2.40.160.20">
    <property type="match status" value="1"/>
</dbReference>
<dbReference type="EMBL" id="PDOB01000013">
    <property type="protein sequence ID" value="PIL39869.1"/>
    <property type="molecule type" value="Genomic_DNA"/>
</dbReference>
<feature type="chain" id="PRO_5013593970" description="Outer membrane protein beta-barrel domain-containing protein" evidence="3">
    <location>
        <begin position="21"/>
        <end position="188"/>
    </location>
</feature>
<dbReference type="SUPFAM" id="SSF56925">
    <property type="entry name" value="OMPA-like"/>
    <property type="match status" value="1"/>
</dbReference>
<evidence type="ECO:0000256" key="2">
    <source>
        <dbReference type="ARBA" id="ARBA00022729"/>
    </source>
</evidence>
<evidence type="ECO:0000313" key="5">
    <source>
        <dbReference type="EMBL" id="PIL39869.1"/>
    </source>
</evidence>
<keyword evidence="6" id="KW-1185">Reference proteome</keyword>
<accession>A0A2G8T1H6</accession>
<dbReference type="OrthoDB" id="9130661at2"/>
<proteinExistence type="predicted"/>
<dbReference type="GO" id="GO:0009279">
    <property type="term" value="C:cell outer membrane"/>
    <property type="evidence" value="ECO:0007669"/>
    <property type="project" value="UniProtKB-SubCell"/>
</dbReference>
<feature type="signal peptide" evidence="3">
    <location>
        <begin position="1"/>
        <end position="20"/>
    </location>
</feature>
<comment type="subcellular location">
    <subcellularLocation>
        <location evidence="1">Cell outer membrane</location>
    </subcellularLocation>
</comment>
<comment type="caution">
    <text evidence="5">The sequence shown here is derived from an EMBL/GenBank/DDBJ whole genome shotgun (WGS) entry which is preliminary data.</text>
</comment>
<sequence length="188" mass="19660">MKKLIFALIAAATAVGSAQAAGPYVGVGIASADHSYKLSGTTNGSTDGYKASGKIFGGYDIDPTWGVEAGYTDFKKSTYNYTNTTTNTAGRAESDGNSFYVAGKATAPINEQFSAFGKLGVARNKSTLSSATPAFNTSHSKTEVYAGVGLQYNLNQKVALTAEYERYGKSKDFGAKADVLTVGAKYAF</sequence>
<dbReference type="Proteomes" id="UP000228593">
    <property type="component" value="Unassembled WGS sequence"/>
</dbReference>
<reference evidence="5 6" key="1">
    <citation type="submission" date="2017-10" db="EMBL/GenBank/DDBJ databases">
        <title>Massilia psychrophilum sp. nov., a novel purple-pigmented bacterium isolated from Tianshan glacier, Xinjiang Municipality, China.</title>
        <authorList>
            <person name="Wang H."/>
        </authorList>
    </citation>
    <scope>NUCLEOTIDE SEQUENCE [LARGE SCALE GENOMIC DNA]</scope>
    <source>
        <strain evidence="5 6">JCM 30813</strain>
    </source>
</reference>
<feature type="domain" description="Outer membrane protein beta-barrel" evidence="4">
    <location>
        <begin position="7"/>
        <end position="188"/>
    </location>
</feature>
<dbReference type="Pfam" id="PF13505">
    <property type="entry name" value="OMP_b-brl"/>
    <property type="match status" value="1"/>
</dbReference>
<organism evidence="5 6">
    <name type="scientific">Massilia psychrophila</name>
    <dbReference type="NCBI Taxonomy" id="1603353"/>
    <lineage>
        <taxon>Bacteria</taxon>
        <taxon>Pseudomonadati</taxon>
        <taxon>Pseudomonadota</taxon>
        <taxon>Betaproteobacteria</taxon>
        <taxon>Burkholderiales</taxon>
        <taxon>Oxalobacteraceae</taxon>
        <taxon>Telluria group</taxon>
        <taxon>Massilia</taxon>
    </lineage>
</organism>
<evidence type="ECO:0000313" key="6">
    <source>
        <dbReference type="Proteomes" id="UP000228593"/>
    </source>
</evidence>
<keyword evidence="2 3" id="KW-0732">Signal</keyword>
<dbReference type="AlphaFoldDB" id="A0A2G8T1H6"/>